<keyword evidence="13" id="KW-1185">Reference proteome</keyword>
<feature type="transmembrane region" description="Helical" evidence="10">
    <location>
        <begin position="609"/>
        <end position="630"/>
    </location>
</feature>
<keyword evidence="5 10" id="KW-1133">Transmembrane helix</keyword>
<feature type="transmembrane region" description="Helical" evidence="10">
    <location>
        <begin position="636"/>
        <end position="660"/>
    </location>
</feature>
<organism evidence="12 13">
    <name type="scientific">Candidatus Nitrosocaldus cavascurensis</name>
    <dbReference type="NCBI Taxonomy" id="2058097"/>
    <lineage>
        <taxon>Archaea</taxon>
        <taxon>Nitrososphaerota</taxon>
        <taxon>Nitrososphaeria</taxon>
        <taxon>Candidatus Nitrosocaldales</taxon>
        <taxon>Candidatus Nitrosocaldaceae</taxon>
        <taxon>Candidatus Nitrosocaldus</taxon>
    </lineage>
</organism>
<keyword evidence="7 10" id="KW-0472">Membrane</keyword>
<evidence type="ECO:0000256" key="2">
    <source>
        <dbReference type="ARBA" id="ARBA00009904"/>
    </source>
</evidence>
<dbReference type="Gene3D" id="3.30.70.2750">
    <property type="match status" value="1"/>
</dbReference>
<evidence type="ECO:0000256" key="5">
    <source>
        <dbReference type="ARBA" id="ARBA00022989"/>
    </source>
</evidence>
<dbReference type="GO" id="GO:0007035">
    <property type="term" value="P:vacuolar acidification"/>
    <property type="evidence" value="ECO:0007669"/>
    <property type="project" value="TreeGrafter"/>
</dbReference>
<comment type="subcellular location">
    <subcellularLocation>
        <location evidence="1">Membrane</location>
        <topology evidence="1">Multi-pass membrane protein</topology>
    </subcellularLocation>
</comment>
<feature type="coiled-coil region" evidence="11">
    <location>
        <begin position="229"/>
        <end position="256"/>
    </location>
</feature>
<feature type="transmembrane region" description="Helical" evidence="10">
    <location>
        <begin position="397"/>
        <end position="422"/>
    </location>
</feature>
<accession>A0A2K5ANQ4</accession>
<dbReference type="KEGG" id="ncv:NCAV_0070"/>
<sequence length="724" mass="80525">MPLVKLQKVSLILPRKEAADAINRLAELEWFHPINKESHYTNPDIDDLLLDASRLLQSIEDVVKSLNIQLETGVLDTMFKGAPNIKTKLVISDLEDLIKDLEARSKPIIEEARSLLTEHNRVSKVLEEYKGIREVLRTASNINMNIDTMSMMKRFYASIFIVGKNDVAEIERSLEGVYVKSIGSSELNTTLLVISTREDAEKVVKVFRTFDVHPFTIPKGLSQNPSEAYAQVEKGIAEYERKKEEVEEAIERFKANVTPTMLSLHEGAKAAKDVLETMRKPAGTKNFALIEGYIPASMEKRFRELSKDWVCIVEDVSEDNPDSPTLMQNPTYMRTFEVITSQQGIPVRKENDPTPMIAFVWPVFYGLMFADFGQGFLLFLLGMLLRVRGVGSIRSWGTLLAASGLGATIAGLITGEVFGWHIDKFAVFEPLLHTQLGYIIGILDVSELSIEQVLRVLEVSVAIGVAHLVSAFILRIIKGFREGKGFESITVHIPSLIGYLSVVALILSAIGAGYDVIGMFSLTGIRHEEPVPWITPILGDWARVEIVADAAVTALIASMVIQLLGHMIEARRHAHGGEGEESGMIGAVMEAFFIRPLEWLSHTISYSRLGIMLIVHVALMVTINSAYIQFESQGNIGGGIAVLAGGNLGVMMLEGLIVYIQAIRLHLYEWFPKWYSGEGTEFRKIVPRMLYTIFIWEGKDKAMRDAGDDERKRVARASSSGISG</sequence>
<keyword evidence="3 10" id="KW-0813">Transport</keyword>
<feature type="transmembrane region" description="Helical" evidence="10">
    <location>
        <begin position="359"/>
        <end position="385"/>
    </location>
</feature>
<keyword evidence="4 10" id="KW-0812">Transmembrane</keyword>
<evidence type="ECO:0000256" key="11">
    <source>
        <dbReference type="SAM" id="Coils"/>
    </source>
</evidence>
<protein>
    <recommendedName>
        <fullName evidence="9 10">A-type ATP synthase subunit I</fullName>
    </recommendedName>
</protein>
<dbReference type="Pfam" id="PF01496">
    <property type="entry name" value="V_ATPase_I"/>
    <property type="match status" value="1"/>
</dbReference>
<dbReference type="PANTHER" id="PTHR11629">
    <property type="entry name" value="VACUOLAR PROTON ATPASES"/>
    <property type="match status" value="1"/>
</dbReference>
<reference evidence="13" key="1">
    <citation type="submission" date="2018-01" db="EMBL/GenBank/DDBJ databases">
        <authorList>
            <person name="Kerou L M."/>
        </authorList>
    </citation>
    <scope>NUCLEOTIDE SEQUENCE [LARGE SCALE GENOMIC DNA]</scope>
    <source>
        <strain evidence="13">SCU2</strain>
    </source>
</reference>
<evidence type="ECO:0000313" key="13">
    <source>
        <dbReference type="Proteomes" id="UP000236248"/>
    </source>
</evidence>
<feature type="transmembrane region" description="Helical" evidence="10">
    <location>
        <begin position="546"/>
        <end position="565"/>
    </location>
</feature>
<dbReference type="Proteomes" id="UP000236248">
    <property type="component" value="Chromosome NCAV"/>
</dbReference>
<dbReference type="PANTHER" id="PTHR11629:SF63">
    <property type="entry name" value="V-TYPE PROTON ATPASE SUBUNIT A"/>
    <property type="match status" value="1"/>
</dbReference>
<dbReference type="InterPro" id="IPR002490">
    <property type="entry name" value="V-ATPase_116kDa_su"/>
</dbReference>
<evidence type="ECO:0000313" key="12">
    <source>
        <dbReference type="EMBL" id="SPC33270.1"/>
    </source>
</evidence>
<dbReference type="AlphaFoldDB" id="A0A2K5ANQ4"/>
<evidence type="ECO:0000256" key="10">
    <source>
        <dbReference type="RuleBase" id="RU361189"/>
    </source>
</evidence>
<dbReference type="RefSeq" id="WP_103286427.1">
    <property type="nucleotide sequence ID" value="NZ_LT981265.1"/>
</dbReference>
<feature type="transmembrane region" description="Helical" evidence="10">
    <location>
        <begin position="456"/>
        <end position="477"/>
    </location>
</feature>
<evidence type="ECO:0000256" key="7">
    <source>
        <dbReference type="ARBA" id="ARBA00023136"/>
    </source>
</evidence>
<name>A0A2K5ANQ4_9ARCH</name>
<keyword evidence="11" id="KW-0175">Coiled coil</keyword>
<dbReference type="GO" id="GO:0051117">
    <property type="term" value="F:ATPase binding"/>
    <property type="evidence" value="ECO:0007669"/>
    <property type="project" value="TreeGrafter"/>
</dbReference>
<evidence type="ECO:0000256" key="8">
    <source>
        <dbReference type="ARBA" id="ARBA00059506"/>
    </source>
</evidence>
<feature type="transmembrane region" description="Helical" evidence="10">
    <location>
        <begin position="489"/>
        <end position="514"/>
    </location>
</feature>
<dbReference type="GO" id="GO:0016471">
    <property type="term" value="C:vacuolar proton-transporting V-type ATPase complex"/>
    <property type="evidence" value="ECO:0007669"/>
    <property type="project" value="TreeGrafter"/>
</dbReference>
<comment type="similarity">
    <text evidence="2 10">Belongs to the V-ATPase 116 kDa subunit family.</text>
</comment>
<evidence type="ECO:0000256" key="9">
    <source>
        <dbReference type="ARBA" id="ARBA00068671"/>
    </source>
</evidence>
<dbReference type="GO" id="GO:0033179">
    <property type="term" value="C:proton-transporting V-type ATPase, V0 domain"/>
    <property type="evidence" value="ECO:0007669"/>
    <property type="project" value="InterPro"/>
</dbReference>
<proteinExistence type="inferred from homology"/>
<evidence type="ECO:0000256" key="1">
    <source>
        <dbReference type="ARBA" id="ARBA00004141"/>
    </source>
</evidence>
<gene>
    <name evidence="12" type="ORF">NCAV_0070</name>
</gene>
<evidence type="ECO:0000256" key="6">
    <source>
        <dbReference type="ARBA" id="ARBA00023065"/>
    </source>
</evidence>
<comment type="function">
    <text evidence="8">Component of the A-type ATP synthase that produces ATP from ADP in the presence of a proton gradient across the membrane.</text>
</comment>
<keyword evidence="6 10" id="KW-0406">Ion transport</keyword>
<dbReference type="GO" id="GO:0046961">
    <property type="term" value="F:proton-transporting ATPase activity, rotational mechanism"/>
    <property type="evidence" value="ECO:0007669"/>
    <property type="project" value="InterPro"/>
</dbReference>
<evidence type="ECO:0000256" key="4">
    <source>
        <dbReference type="ARBA" id="ARBA00022692"/>
    </source>
</evidence>
<dbReference type="EMBL" id="LT981265">
    <property type="protein sequence ID" value="SPC33270.1"/>
    <property type="molecule type" value="Genomic_DNA"/>
</dbReference>
<evidence type="ECO:0000256" key="3">
    <source>
        <dbReference type="ARBA" id="ARBA00022448"/>
    </source>
</evidence>
<dbReference type="Gene3D" id="3.30.70.2170">
    <property type="match status" value="1"/>
</dbReference>
<dbReference type="GeneID" id="41594176"/>
<dbReference type="Gene3D" id="1.20.1460.20">
    <property type="match status" value="1"/>
</dbReference>